<sequence length="56" mass="6575">MRVFLGHRIMRVLCLYCSKVLSRAKARAFNHLIPVRASAMAEKHPQREENNLHFVQ</sequence>
<dbReference type="AlphaFoldDB" id="A0A317T1M1"/>
<dbReference type="Proteomes" id="UP000246991">
    <property type="component" value="Unassembled WGS sequence"/>
</dbReference>
<organism evidence="1 2">
    <name type="scientific">Tuber magnatum</name>
    <name type="common">white Piedmont truffle</name>
    <dbReference type="NCBI Taxonomy" id="42249"/>
    <lineage>
        <taxon>Eukaryota</taxon>
        <taxon>Fungi</taxon>
        <taxon>Dikarya</taxon>
        <taxon>Ascomycota</taxon>
        <taxon>Pezizomycotina</taxon>
        <taxon>Pezizomycetes</taxon>
        <taxon>Pezizales</taxon>
        <taxon>Tuberaceae</taxon>
        <taxon>Tuber</taxon>
    </lineage>
</organism>
<keyword evidence="2" id="KW-1185">Reference proteome</keyword>
<reference evidence="1 2" key="1">
    <citation type="submission" date="2018-03" db="EMBL/GenBank/DDBJ databases">
        <title>Genomes of Pezizomycetes fungi and the evolution of truffles.</title>
        <authorList>
            <person name="Murat C."/>
            <person name="Payen T."/>
            <person name="Noel B."/>
            <person name="Kuo A."/>
            <person name="Martin F.M."/>
        </authorList>
    </citation>
    <scope>NUCLEOTIDE SEQUENCE [LARGE SCALE GENOMIC DNA]</scope>
    <source>
        <strain evidence="1">091103-1</strain>
    </source>
</reference>
<evidence type="ECO:0000313" key="2">
    <source>
        <dbReference type="Proteomes" id="UP000246991"/>
    </source>
</evidence>
<name>A0A317T1M1_9PEZI</name>
<evidence type="ECO:0000313" key="1">
    <source>
        <dbReference type="EMBL" id="PWW79291.1"/>
    </source>
</evidence>
<protein>
    <submittedName>
        <fullName evidence="1">Uncharacterized protein</fullName>
    </submittedName>
</protein>
<dbReference type="EMBL" id="PYWC01000009">
    <property type="protein sequence ID" value="PWW79291.1"/>
    <property type="molecule type" value="Genomic_DNA"/>
</dbReference>
<gene>
    <name evidence="1" type="ORF">C7212DRAFT_304269</name>
</gene>
<proteinExistence type="predicted"/>
<comment type="caution">
    <text evidence="1">The sequence shown here is derived from an EMBL/GenBank/DDBJ whole genome shotgun (WGS) entry which is preliminary data.</text>
</comment>
<accession>A0A317T1M1</accession>